<protein>
    <recommendedName>
        <fullName evidence="7">SSD domain-containing protein</fullName>
    </recommendedName>
</protein>
<keyword evidence="2" id="KW-1003">Cell membrane</keyword>
<comment type="subcellular location">
    <subcellularLocation>
        <location evidence="1">Cell membrane</location>
        <topology evidence="1">Multi-pass membrane protein</topology>
    </subcellularLocation>
</comment>
<feature type="transmembrane region" description="Helical" evidence="6">
    <location>
        <begin position="386"/>
        <end position="410"/>
    </location>
</feature>
<comment type="caution">
    <text evidence="8">The sequence shown here is derived from an EMBL/GenBank/DDBJ whole genome shotgun (WGS) entry which is preliminary data.</text>
</comment>
<evidence type="ECO:0000313" key="9">
    <source>
        <dbReference type="Proteomes" id="UP000178449"/>
    </source>
</evidence>
<feature type="transmembrane region" description="Helical" evidence="6">
    <location>
        <begin position="284"/>
        <end position="304"/>
    </location>
</feature>
<dbReference type="PROSITE" id="PS50156">
    <property type="entry name" value="SSD"/>
    <property type="match status" value="1"/>
</dbReference>
<dbReference type="PANTHER" id="PTHR33406">
    <property type="entry name" value="MEMBRANE PROTEIN MJ1562-RELATED"/>
    <property type="match status" value="1"/>
</dbReference>
<feature type="transmembrane region" description="Helical" evidence="6">
    <location>
        <begin position="258"/>
        <end position="277"/>
    </location>
</feature>
<evidence type="ECO:0000256" key="1">
    <source>
        <dbReference type="ARBA" id="ARBA00004651"/>
    </source>
</evidence>
<evidence type="ECO:0000256" key="6">
    <source>
        <dbReference type="SAM" id="Phobius"/>
    </source>
</evidence>
<evidence type="ECO:0000313" key="8">
    <source>
        <dbReference type="EMBL" id="OGG96091.1"/>
    </source>
</evidence>
<proteinExistence type="predicted"/>
<feature type="transmembrane region" description="Helical" evidence="6">
    <location>
        <begin position="353"/>
        <end position="380"/>
    </location>
</feature>
<evidence type="ECO:0000256" key="4">
    <source>
        <dbReference type="ARBA" id="ARBA00022989"/>
    </source>
</evidence>
<keyword evidence="5 6" id="KW-0472">Membrane</keyword>
<dbReference type="AlphaFoldDB" id="A0A1F6GDA1"/>
<feature type="transmembrane region" description="Helical" evidence="6">
    <location>
        <begin position="441"/>
        <end position="460"/>
    </location>
</feature>
<evidence type="ECO:0000259" key="7">
    <source>
        <dbReference type="PROSITE" id="PS50156"/>
    </source>
</evidence>
<feature type="transmembrane region" description="Helical" evidence="6">
    <location>
        <begin position="671"/>
        <end position="689"/>
    </location>
</feature>
<dbReference type="PANTHER" id="PTHR33406:SF13">
    <property type="entry name" value="MEMBRANE PROTEIN YDFJ"/>
    <property type="match status" value="1"/>
</dbReference>
<keyword evidence="4 6" id="KW-1133">Transmembrane helix</keyword>
<feature type="transmembrane region" description="Helical" evidence="6">
    <location>
        <begin position="770"/>
        <end position="788"/>
    </location>
</feature>
<feature type="transmembrane region" description="Helical" evidence="6">
    <location>
        <begin position="794"/>
        <end position="822"/>
    </location>
</feature>
<accession>A0A1F6GDA1</accession>
<feature type="domain" description="SSD" evidence="7">
    <location>
        <begin position="694"/>
        <end position="821"/>
    </location>
</feature>
<dbReference type="EMBL" id="MFNE01000019">
    <property type="protein sequence ID" value="OGG96091.1"/>
    <property type="molecule type" value="Genomic_DNA"/>
</dbReference>
<evidence type="ECO:0000256" key="2">
    <source>
        <dbReference type="ARBA" id="ARBA00022475"/>
    </source>
</evidence>
<dbReference type="SUPFAM" id="SSF82866">
    <property type="entry name" value="Multidrug efflux transporter AcrB transmembrane domain"/>
    <property type="match status" value="2"/>
</dbReference>
<feature type="transmembrane region" description="Helical" evidence="6">
    <location>
        <begin position="310"/>
        <end position="332"/>
    </location>
</feature>
<dbReference type="InterPro" id="IPR004869">
    <property type="entry name" value="MMPL_dom"/>
</dbReference>
<evidence type="ECO:0000256" key="5">
    <source>
        <dbReference type="ARBA" id="ARBA00023136"/>
    </source>
</evidence>
<feature type="transmembrane region" description="Helical" evidence="6">
    <location>
        <begin position="696"/>
        <end position="716"/>
    </location>
</feature>
<name>A0A1F6GDA1_9PROT</name>
<sequence length="830" mass="93432">MVENFFRKWVLGYPKTVLLVLVIMVSYLGWQATKLEVDASAETLTLEDDQDLKTTRDVAQRYGSPDFLVVTFEGKGELLSDENLKNLKALQADLEKVKGVKSVVSILNVPLMQSPTKPLKELLKEVPTLETPWIDKTLAKKEFLESPIYQNMLVSPDAKTTALQVNLVEDQNYMKLIYRRYDLRDKQKAGTMTPDEQRELDQLQLEFKTLRDHLRIEQHQVIAQVREAMNQHRQGTELFLGGVNMIADDSINFLKSDLRIFGSAVLVFLVITLWLIFRQIRWVLIPLVICFFSVVATSGFLGMFNWEVTVISSNFVSIQLIITMALTIHLIVRYREAVANHPDYSQHDLVLEATASMFIPCLYMVLTTVAGFCSLLLSGILPVINFGWMMSVGIFVSLFLTFLIFPALLIQMDKLPPSIKSVHQFSLTKIMANLTEHRGRGIMLVSVLVMVLSCLGGAQLKVENAFINYFRESTEIYQGMKVIDQQLGGTTPLDVVVNFPASPQTTAPIKAAEGDEWSEMDDFEAEFKAEEGGAQYWFTSEKMAEVEKIHDYLNSLEVTGKVVSLGTMLKVGRVLNSGDPLDNFALALVYKELPERFRKIILDPYVSVENDQVRFSIRVVDSAPGLRRDAFIKQLKTELVTKVGLKPDQFQVTGMLVLYNNMLQSLFNSQILTLGAVIASLMVMFMLLFQSVKISLIAIFPNVLSVAVVLGFMGWAGIPLDMMTITIASISVGIAVDDTIHYIHRFREEFAEIGNYLETMHKCHRTIAYAMYYTSVTIIIGFSILVLSNFIPSILFGLLTGLAMVAAWLTALTLLPALLIYFKPFGPERA</sequence>
<dbReference type="InterPro" id="IPR050545">
    <property type="entry name" value="Mycobact_MmpL"/>
</dbReference>
<organism evidence="8 9">
    <name type="scientific">Candidatus Lambdaproteobacteria bacterium RIFOXYD2_FULL_50_16</name>
    <dbReference type="NCBI Taxonomy" id="1817772"/>
    <lineage>
        <taxon>Bacteria</taxon>
        <taxon>Pseudomonadati</taxon>
        <taxon>Pseudomonadota</taxon>
        <taxon>Candidatus Lambdaproteobacteria</taxon>
    </lineage>
</organism>
<dbReference type="STRING" id="1817772.A2527_12295"/>
<dbReference type="Gene3D" id="1.20.1640.10">
    <property type="entry name" value="Multidrug efflux transporter AcrB transmembrane domain"/>
    <property type="match status" value="2"/>
</dbReference>
<evidence type="ECO:0000256" key="3">
    <source>
        <dbReference type="ARBA" id="ARBA00022692"/>
    </source>
</evidence>
<feature type="transmembrane region" description="Helical" evidence="6">
    <location>
        <begin position="12"/>
        <end position="30"/>
    </location>
</feature>
<reference evidence="8 9" key="1">
    <citation type="journal article" date="2016" name="Nat. Commun.">
        <title>Thousands of microbial genomes shed light on interconnected biogeochemical processes in an aquifer system.</title>
        <authorList>
            <person name="Anantharaman K."/>
            <person name="Brown C.T."/>
            <person name="Hug L.A."/>
            <person name="Sharon I."/>
            <person name="Castelle C.J."/>
            <person name="Probst A.J."/>
            <person name="Thomas B.C."/>
            <person name="Singh A."/>
            <person name="Wilkins M.J."/>
            <person name="Karaoz U."/>
            <person name="Brodie E.L."/>
            <person name="Williams K.H."/>
            <person name="Hubbard S.S."/>
            <person name="Banfield J.F."/>
        </authorList>
    </citation>
    <scope>NUCLEOTIDE SEQUENCE [LARGE SCALE GENOMIC DNA]</scope>
</reference>
<dbReference type="Pfam" id="PF03176">
    <property type="entry name" value="MMPL"/>
    <property type="match status" value="2"/>
</dbReference>
<gene>
    <name evidence="8" type="ORF">A2527_12295</name>
</gene>
<keyword evidence="3 6" id="KW-0812">Transmembrane</keyword>
<dbReference type="GO" id="GO:0005886">
    <property type="term" value="C:plasma membrane"/>
    <property type="evidence" value="ECO:0007669"/>
    <property type="project" value="UniProtKB-SubCell"/>
</dbReference>
<dbReference type="Proteomes" id="UP000178449">
    <property type="component" value="Unassembled WGS sequence"/>
</dbReference>
<dbReference type="InterPro" id="IPR000731">
    <property type="entry name" value="SSD"/>
</dbReference>